<proteinExistence type="predicted"/>
<dbReference type="AlphaFoldDB" id="A0A6G5A2M1"/>
<evidence type="ECO:0000313" key="2">
    <source>
        <dbReference type="EMBL" id="NIE45265.1"/>
    </source>
</evidence>
<keyword evidence="1" id="KW-0732">Signal</keyword>
<evidence type="ECO:0000256" key="1">
    <source>
        <dbReference type="SAM" id="SignalP"/>
    </source>
</evidence>
<organism evidence="2">
    <name type="scientific">Rhipicephalus microplus</name>
    <name type="common">Cattle tick</name>
    <name type="synonym">Boophilus microplus</name>
    <dbReference type="NCBI Taxonomy" id="6941"/>
    <lineage>
        <taxon>Eukaryota</taxon>
        <taxon>Metazoa</taxon>
        <taxon>Ecdysozoa</taxon>
        <taxon>Arthropoda</taxon>
        <taxon>Chelicerata</taxon>
        <taxon>Arachnida</taxon>
        <taxon>Acari</taxon>
        <taxon>Parasitiformes</taxon>
        <taxon>Ixodida</taxon>
        <taxon>Ixodoidea</taxon>
        <taxon>Ixodidae</taxon>
        <taxon>Rhipicephalinae</taxon>
        <taxon>Rhipicephalus</taxon>
        <taxon>Boophilus</taxon>
    </lineage>
</organism>
<sequence>MFLMSNLVLRLFFFFHEPCKAYLSIFVFKNFINDSTVANVSIVSKQKARSFSLKLREESLESQLICYQGYVGWEHRIGTAFLTEANCCFCIHNSIMLHASLKFFFGDQNVSHWHFSIFKGGRDFGIAKTGKRKKNIF</sequence>
<dbReference type="EMBL" id="GIKN01002992">
    <property type="protein sequence ID" value="NIE45265.1"/>
    <property type="molecule type" value="Transcribed_RNA"/>
</dbReference>
<feature type="signal peptide" evidence="1">
    <location>
        <begin position="1"/>
        <end position="21"/>
    </location>
</feature>
<feature type="chain" id="PRO_5026297050" evidence="1">
    <location>
        <begin position="22"/>
        <end position="137"/>
    </location>
</feature>
<reference evidence="2" key="1">
    <citation type="submission" date="2020-03" db="EMBL/GenBank/DDBJ databases">
        <title>A transcriptome and proteome of the tick Rhipicephalus microplus shaped by the genetic composition of its hosts and developmental stage.</title>
        <authorList>
            <person name="Garcia G.R."/>
            <person name="Ribeiro J.M.C."/>
            <person name="Maruyama S.R."/>
            <person name="Gardinasse L.G."/>
            <person name="Nelson K."/>
            <person name="Ferreira B.R."/>
            <person name="Andrade T.G."/>
            <person name="Santos I.K.F.M."/>
        </authorList>
    </citation>
    <scope>NUCLEOTIDE SEQUENCE</scope>
    <source>
        <strain evidence="2">NSGR</strain>
        <tissue evidence="2">Salivary glands</tissue>
    </source>
</reference>
<protein>
    <submittedName>
        <fullName evidence="2">Putative secreted protein</fullName>
    </submittedName>
</protein>
<name>A0A6G5A2M1_RHIMP</name>
<accession>A0A6G5A2M1</accession>